<gene>
    <name evidence="1" type="ORF">E4L96_00465</name>
</gene>
<dbReference type="AlphaFoldDB" id="A0A4Y9SUX4"/>
<dbReference type="Proteomes" id="UP000298438">
    <property type="component" value="Unassembled WGS sequence"/>
</dbReference>
<comment type="caution">
    <text evidence="1">The sequence shown here is derived from an EMBL/GenBank/DDBJ whole genome shotgun (WGS) entry which is preliminary data.</text>
</comment>
<name>A0A4Y9SUX4_9BURK</name>
<accession>A0A4Y9SUX4</accession>
<evidence type="ECO:0000313" key="1">
    <source>
        <dbReference type="EMBL" id="TFW30265.1"/>
    </source>
</evidence>
<dbReference type="RefSeq" id="WP_135205274.1">
    <property type="nucleotide sequence ID" value="NZ_SPVF01000006.1"/>
</dbReference>
<protein>
    <submittedName>
        <fullName evidence="1">Uncharacterized protein</fullName>
    </submittedName>
</protein>
<dbReference type="EMBL" id="SPVF01000006">
    <property type="protein sequence ID" value="TFW30265.1"/>
    <property type="molecule type" value="Genomic_DNA"/>
</dbReference>
<sequence>MTECHRTPDQARRDYGAGLLKSAVLVRVPMSRTDWMIRLLGRKGDEGMLLDVATLEPAVYRSLDRAAAALEQIGFAVERLQSA</sequence>
<dbReference type="OrthoDB" id="8758771at2"/>
<keyword evidence="2" id="KW-1185">Reference proteome</keyword>
<proteinExistence type="predicted"/>
<evidence type="ECO:0000313" key="2">
    <source>
        <dbReference type="Proteomes" id="UP000298438"/>
    </source>
</evidence>
<organism evidence="1 2">
    <name type="scientific">Zemynaea arenosa</name>
    <dbReference type="NCBI Taxonomy" id="2561931"/>
    <lineage>
        <taxon>Bacteria</taxon>
        <taxon>Pseudomonadati</taxon>
        <taxon>Pseudomonadota</taxon>
        <taxon>Betaproteobacteria</taxon>
        <taxon>Burkholderiales</taxon>
        <taxon>Oxalobacteraceae</taxon>
        <taxon>Telluria group</taxon>
        <taxon>Zemynaea</taxon>
    </lineage>
</organism>
<reference evidence="1 2" key="1">
    <citation type="submission" date="2019-03" db="EMBL/GenBank/DDBJ databases">
        <title>Draft Genome Sequence of Massilia arenosa sp. nov., a Novel Massilia Species Isolated from a Sandy-loam Maize Soil.</title>
        <authorList>
            <person name="Raths R."/>
            <person name="Peta V."/>
            <person name="Bucking H."/>
        </authorList>
    </citation>
    <scope>NUCLEOTIDE SEQUENCE [LARGE SCALE GENOMIC DNA]</scope>
    <source>
        <strain evidence="1 2">MC02</strain>
    </source>
</reference>